<organism evidence="2">
    <name type="scientific">Pongo abelii</name>
    <name type="common">Sumatran orangutan</name>
    <name type="synonym">Pongo pygmaeus abelii</name>
    <dbReference type="NCBI Taxonomy" id="9601"/>
    <lineage>
        <taxon>Eukaryota</taxon>
        <taxon>Metazoa</taxon>
        <taxon>Chordata</taxon>
        <taxon>Craniata</taxon>
        <taxon>Vertebrata</taxon>
        <taxon>Euteleostomi</taxon>
        <taxon>Mammalia</taxon>
        <taxon>Eutheria</taxon>
        <taxon>Euarchontoglires</taxon>
        <taxon>Primates</taxon>
        <taxon>Haplorrhini</taxon>
        <taxon>Catarrhini</taxon>
        <taxon>Hominidae</taxon>
        <taxon>Pongo</taxon>
    </lineage>
</organism>
<protein>
    <submittedName>
        <fullName evidence="2">CCDC144NL isoform 1</fullName>
    </submittedName>
</protein>
<feature type="non-terminal residue" evidence="2">
    <location>
        <position position="1"/>
    </location>
</feature>
<evidence type="ECO:0000256" key="1">
    <source>
        <dbReference type="SAM" id="MobiDB-lite"/>
    </source>
</evidence>
<name>A0A2J8R0P5_PONAB</name>
<evidence type="ECO:0000313" key="2">
    <source>
        <dbReference type="EMBL" id="PNJ02091.1"/>
    </source>
</evidence>
<accession>A0A2J8R0P5</accession>
<reference evidence="2" key="1">
    <citation type="submission" date="2017-12" db="EMBL/GenBank/DDBJ databases">
        <title>High-resolution comparative analysis of great ape genomes.</title>
        <authorList>
            <person name="Pollen A."/>
            <person name="Hastie A."/>
            <person name="Hormozdiari F."/>
            <person name="Dougherty M."/>
            <person name="Liu R."/>
            <person name="Chaisson M."/>
            <person name="Hoppe E."/>
            <person name="Hill C."/>
            <person name="Pang A."/>
            <person name="Hillier L."/>
            <person name="Baker C."/>
            <person name="Armstrong J."/>
            <person name="Shendure J."/>
            <person name="Paten B."/>
            <person name="Wilson R."/>
            <person name="Chao H."/>
            <person name="Schneider V."/>
            <person name="Ventura M."/>
            <person name="Kronenberg Z."/>
            <person name="Murali S."/>
            <person name="Gordon D."/>
            <person name="Cantsilieris S."/>
            <person name="Munson K."/>
            <person name="Nelson B."/>
            <person name="Raja A."/>
            <person name="Underwood J."/>
            <person name="Diekhans M."/>
            <person name="Fiddes I."/>
            <person name="Haussler D."/>
            <person name="Eichler E."/>
        </authorList>
    </citation>
    <scope>NUCLEOTIDE SEQUENCE [LARGE SCALE GENOMIC DNA]</scope>
    <source>
        <strain evidence="2">Susie</strain>
    </source>
</reference>
<gene>
    <name evidence="2" type="ORF">CR201_G0055070</name>
</gene>
<proteinExistence type="predicted"/>
<dbReference type="EMBL" id="NDHI03003868">
    <property type="protein sequence ID" value="PNJ02091.1"/>
    <property type="molecule type" value="Genomic_DNA"/>
</dbReference>
<feature type="region of interest" description="Disordered" evidence="1">
    <location>
        <begin position="32"/>
        <end position="52"/>
    </location>
</feature>
<sequence>APSQAEGGEGGVACGTVQQMTWLCSLLDAVGGGGGDGDRSSTGAVGGHSRGPGEYCHLHEQTVHHHIFARGKRRGDNYVYNVVRQ</sequence>
<feature type="non-terminal residue" evidence="2">
    <location>
        <position position="85"/>
    </location>
</feature>
<dbReference type="AlphaFoldDB" id="A0A2J8R0P5"/>
<comment type="caution">
    <text evidence="2">The sequence shown here is derived from an EMBL/GenBank/DDBJ whole genome shotgun (WGS) entry which is preliminary data.</text>
</comment>